<feature type="transmembrane region" description="Helical" evidence="11">
    <location>
        <begin position="170"/>
        <end position="191"/>
    </location>
</feature>
<keyword evidence="8 15" id="KW-0067">ATP-binding</keyword>
<dbReference type="Gene3D" id="1.10.3720.10">
    <property type="entry name" value="MetI-like"/>
    <property type="match status" value="1"/>
</dbReference>
<dbReference type="Pfam" id="PF08352">
    <property type="entry name" value="oligo_HPY"/>
    <property type="match status" value="1"/>
</dbReference>
<dbReference type="Pfam" id="PF00005">
    <property type="entry name" value="ABC_tran"/>
    <property type="match status" value="1"/>
</dbReference>
<evidence type="ECO:0000256" key="5">
    <source>
        <dbReference type="ARBA" id="ARBA00022475"/>
    </source>
</evidence>
<organism evidence="15 16">
    <name type="scientific">Oceanicola granulosus (strain ATCC BAA-861 / DSM 15982 / KCTC 12143 / HTCC2516)</name>
    <dbReference type="NCBI Taxonomy" id="314256"/>
    <lineage>
        <taxon>Bacteria</taxon>
        <taxon>Pseudomonadati</taxon>
        <taxon>Pseudomonadota</taxon>
        <taxon>Alphaproteobacteria</taxon>
        <taxon>Rhodobacterales</taxon>
        <taxon>Roseobacteraceae</taxon>
        <taxon>Oceanicola</taxon>
    </lineage>
</organism>
<evidence type="ECO:0000256" key="1">
    <source>
        <dbReference type="ARBA" id="ARBA00004417"/>
    </source>
</evidence>
<protein>
    <submittedName>
        <fullName evidence="15">Peptide/opine/nickel uptake family ABC transporter, permease/ATP-binding protein</fullName>
    </submittedName>
</protein>
<dbReference type="InterPro" id="IPR000515">
    <property type="entry name" value="MetI-like"/>
</dbReference>
<name>Q2CJC9_OCEGH</name>
<dbReference type="EMBL" id="AAOT01000002">
    <property type="protein sequence ID" value="EAR52671.1"/>
    <property type="molecule type" value="Genomic_DNA"/>
</dbReference>
<evidence type="ECO:0000256" key="3">
    <source>
        <dbReference type="ARBA" id="ARBA00005417"/>
    </source>
</evidence>
<dbReference type="SUPFAM" id="SSF52540">
    <property type="entry name" value="P-loop containing nucleoside triphosphate hydrolases"/>
    <property type="match status" value="1"/>
</dbReference>
<evidence type="ECO:0000256" key="12">
    <source>
        <dbReference type="SAM" id="MobiDB-lite"/>
    </source>
</evidence>
<dbReference type="PROSITE" id="PS00211">
    <property type="entry name" value="ABC_TRANSPORTER_1"/>
    <property type="match status" value="1"/>
</dbReference>
<dbReference type="CDD" id="cd06261">
    <property type="entry name" value="TM_PBP2"/>
    <property type="match status" value="1"/>
</dbReference>
<evidence type="ECO:0000256" key="4">
    <source>
        <dbReference type="ARBA" id="ARBA00022448"/>
    </source>
</evidence>
<evidence type="ECO:0000313" key="15">
    <source>
        <dbReference type="EMBL" id="EAR52671.1"/>
    </source>
</evidence>
<dbReference type="SMART" id="SM00382">
    <property type="entry name" value="AAA"/>
    <property type="match status" value="1"/>
</dbReference>
<keyword evidence="4 11" id="KW-0813">Transport</keyword>
<dbReference type="PROSITE" id="PS50893">
    <property type="entry name" value="ABC_TRANSPORTER_2"/>
    <property type="match status" value="1"/>
</dbReference>
<feature type="transmembrane region" description="Helical" evidence="11">
    <location>
        <begin position="79"/>
        <end position="107"/>
    </location>
</feature>
<dbReference type="STRING" id="314256.OG2516_00554"/>
<dbReference type="InterPro" id="IPR035906">
    <property type="entry name" value="MetI-like_sf"/>
</dbReference>
<evidence type="ECO:0000256" key="9">
    <source>
        <dbReference type="ARBA" id="ARBA00022989"/>
    </source>
</evidence>
<feature type="transmembrane region" description="Helical" evidence="11">
    <location>
        <begin position="20"/>
        <end position="40"/>
    </location>
</feature>
<dbReference type="SUPFAM" id="SSF161098">
    <property type="entry name" value="MetI-like"/>
    <property type="match status" value="1"/>
</dbReference>
<gene>
    <name evidence="15" type="ORF">OG2516_00554</name>
</gene>
<keyword evidence="10 11" id="KW-0472">Membrane</keyword>
<dbReference type="PROSITE" id="PS50928">
    <property type="entry name" value="ABC_TM1"/>
    <property type="match status" value="1"/>
</dbReference>
<evidence type="ECO:0000256" key="6">
    <source>
        <dbReference type="ARBA" id="ARBA00022692"/>
    </source>
</evidence>
<keyword evidence="6 11" id="KW-0812">Transmembrane</keyword>
<evidence type="ECO:0000256" key="7">
    <source>
        <dbReference type="ARBA" id="ARBA00022741"/>
    </source>
</evidence>
<evidence type="ECO:0000259" key="13">
    <source>
        <dbReference type="PROSITE" id="PS50893"/>
    </source>
</evidence>
<feature type="region of interest" description="Disordered" evidence="12">
    <location>
        <begin position="629"/>
        <end position="648"/>
    </location>
</feature>
<dbReference type="Pfam" id="PF00528">
    <property type="entry name" value="BPD_transp_1"/>
    <property type="match status" value="1"/>
</dbReference>
<dbReference type="OrthoDB" id="9815712at2"/>
<evidence type="ECO:0000256" key="10">
    <source>
        <dbReference type="ARBA" id="ARBA00023136"/>
    </source>
</evidence>
<comment type="subcellular location">
    <subcellularLocation>
        <location evidence="1">Cell inner membrane</location>
        <topology evidence="1">Peripheral membrane protein</topology>
    </subcellularLocation>
    <subcellularLocation>
        <location evidence="2 11">Cell membrane</location>
        <topology evidence="2 11">Multi-pass membrane protein</topology>
    </subcellularLocation>
</comment>
<comment type="similarity">
    <text evidence="3">Belongs to the ABC transporter superfamily.</text>
</comment>
<dbReference type="GO" id="GO:0005524">
    <property type="term" value="F:ATP binding"/>
    <property type="evidence" value="ECO:0007669"/>
    <property type="project" value="UniProtKB-KW"/>
</dbReference>
<reference evidence="15 16" key="1">
    <citation type="journal article" date="2010" name="J. Bacteriol.">
        <title>Genome sequences of Oceanicola granulosus HTCC2516(T) and Oceanicola batsensis HTCC2597(TDelta).</title>
        <authorList>
            <person name="Thrash J.C."/>
            <person name="Cho J.C."/>
            <person name="Vergin K.L."/>
            <person name="Giovannoni S.J."/>
        </authorList>
    </citation>
    <scope>NUCLEOTIDE SEQUENCE [LARGE SCALE GENOMIC DNA]</scope>
    <source>
        <strain evidence="16">ATCC BAA-861 / DSM 15982 / KCTC 12143 / HTCC2516</strain>
    </source>
</reference>
<feature type="domain" description="ABC transmembrane type-1" evidence="14">
    <location>
        <begin position="77"/>
        <end position="265"/>
    </location>
</feature>
<keyword evidence="16" id="KW-1185">Reference proteome</keyword>
<dbReference type="InterPro" id="IPR027417">
    <property type="entry name" value="P-loop_NTPase"/>
</dbReference>
<dbReference type="PANTHER" id="PTHR43297">
    <property type="entry name" value="OLIGOPEPTIDE TRANSPORT ATP-BINDING PROTEIN APPD"/>
    <property type="match status" value="1"/>
</dbReference>
<keyword evidence="7" id="KW-0547">Nucleotide-binding</keyword>
<dbReference type="RefSeq" id="WP_007253643.1">
    <property type="nucleotide sequence ID" value="NZ_CH724107.1"/>
</dbReference>
<dbReference type="GO" id="GO:0055085">
    <property type="term" value="P:transmembrane transport"/>
    <property type="evidence" value="ECO:0007669"/>
    <property type="project" value="InterPro"/>
</dbReference>
<dbReference type="GO" id="GO:0016887">
    <property type="term" value="F:ATP hydrolysis activity"/>
    <property type="evidence" value="ECO:0007669"/>
    <property type="project" value="InterPro"/>
</dbReference>
<dbReference type="AlphaFoldDB" id="Q2CJC9"/>
<feature type="region of interest" description="Disordered" evidence="12">
    <location>
        <begin position="279"/>
        <end position="299"/>
    </location>
</feature>
<comment type="similarity">
    <text evidence="11">Belongs to the binding-protein-dependent transport system permease family.</text>
</comment>
<evidence type="ECO:0000259" key="14">
    <source>
        <dbReference type="PROSITE" id="PS50928"/>
    </source>
</evidence>
<dbReference type="HOGENOM" id="CLU_000604_70_3_5"/>
<evidence type="ECO:0000256" key="11">
    <source>
        <dbReference type="RuleBase" id="RU363032"/>
    </source>
</evidence>
<dbReference type="FunFam" id="3.40.50.300:FF:000016">
    <property type="entry name" value="Oligopeptide ABC transporter ATP-binding component"/>
    <property type="match status" value="1"/>
</dbReference>
<feature type="compositionally biased region" description="Low complexity" evidence="12">
    <location>
        <begin position="288"/>
        <end position="299"/>
    </location>
</feature>
<dbReference type="InterPro" id="IPR003439">
    <property type="entry name" value="ABC_transporter-like_ATP-bd"/>
</dbReference>
<feature type="transmembrane region" description="Helical" evidence="11">
    <location>
        <begin position="242"/>
        <end position="264"/>
    </location>
</feature>
<feature type="transmembrane region" description="Helical" evidence="11">
    <location>
        <begin position="119"/>
        <end position="149"/>
    </location>
</feature>
<dbReference type="InterPro" id="IPR013563">
    <property type="entry name" value="Oligopep_ABC_C"/>
</dbReference>
<evidence type="ECO:0000256" key="2">
    <source>
        <dbReference type="ARBA" id="ARBA00004651"/>
    </source>
</evidence>
<dbReference type="eggNOG" id="COG0444">
    <property type="taxonomic scope" value="Bacteria"/>
</dbReference>
<feature type="transmembrane region" description="Helical" evidence="11">
    <location>
        <begin position="203"/>
        <end position="221"/>
    </location>
</feature>
<dbReference type="InterPro" id="IPR003593">
    <property type="entry name" value="AAA+_ATPase"/>
</dbReference>
<feature type="domain" description="ABC transporter" evidence="13">
    <location>
        <begin position="305"/>
        <end position="561"/>
    </location>
</feature>
<dbReference type="CDD" id="cd03257">
    <property type="entry name" value="ABC_NikE_OppD_transporters"/>
    <property type="match status" value="1"/>
</dbReference>
<dbReference type="PANTHER" id="PTHR43297:SF2">
    <property type="entry name" value="DIPEPTIDE TRANSPORT ATP-BINDING PROTEIN DPPD"/>
    <property type="match status" value="1"/>
</dbReference>
<dbReference type="GO" id="GO:0015833">
    <property type="term" value="P:peptide transport"/>
    <property type="evidence" value="ECO:0007669"/>
    <property type="project" value="InterPro"/>
</dbReference>
<keyword evidence="9 11" id="KW-1133">Transmembrane helix</keyword>
<sequence>MTPTAAKTLRATVASVPGALSLAVFLVICATALAAPILGLPDPADMAFALYQPPSAEHWLGTDNFGRDILSRVVWGAQVALTVAVGAALLSILIGSALGAIAGYFGGWVDGLLSRVFDIFLLIPTFFLILLIVALFGASLPLTIVAIALTTWPRSARLMRSQVLTLKSRVYVQAALAAGAPHWWVIVRHVIPNGIAPIITDGTILMGMAILTEAGLSFLGLGDQNLVSWGSMIFEGQRHLRLAPWMSIAPGVALLLLVASLNLLGDSINFAMNPQLRTRGGAPKRRATTAPPAGETAPAADTPILEVDDLRLVYHAGARRIAAVDGVSFTLPRGGSLGIVGESGCGKSSLGSALLQTMPNNAELTSGTIRFDGRAIVLGGKPVVENGRSRIDALRWTRMATIFQSAMNALNPVTTVRRQMMDALRLHKPGISREEATARIAEVFAMIGIPASRMNAYPHQLSGGMRQRAMIALSLILEPELVIADEPTTALDMLIQDQILGEIADLRERLNLSLILVSHDMGAVAESCDVVAVMYAGRIVEIAPTQRIFGNPAHPYTRTLIGALPSLTGPLEELESLPATDTAAAAAATGCRFAHACPAATDLCRRAAPPAVPLGAGHVSECHYAEDFAAEPSSEPHAAPAAAKEARA</sequence>
<dbReference type="InterPro" id="IPR050388">
    <property type="entry name" value="ABC_Ni/Peptide_Import"/>
</dbReference>
<dbReference type="Gene3D" id="3.40.50.300">
    <property type="entry name" value="P-loop containing nucleotide triphosphate hydrolases"/>
    <property type="match status" value="1"/>
</dbReference>
<dbReference type="NCBIfam" id="TIGR01727">
    <property type="entry name" value="oligo_HPY"/>
    <property type="match status" value="1"/>
</dbReference>
<evidence type="ECO:0000256" key="8">
    <source>
        <dbReference type="ARBA" id="ARBA00022840"/>
    </source>
</evidence>
<proteinExistence type="inferred from homology"/>
<dbReference type="Proteomes" id="UP000003635">
    <property type="component" value="Unassembled WGS sequence"/>
</dbReference>
<accession>Q2CJC9</accession>
<evidence type="ECO:0000313" key="16">
    <source>
        <dbReference type="Proteomes" id="UP000003635"/>
    </source>
</evidence>
<dbReference type="InterPro" id="IPR017871">
    <property type="entry name" value="ABC_transporter-like_CS"/>
</dbReference>
<keyword evidence="5" id="KW-1003">Cell membrane</keyword>
<feature type="compositionally biased region" description="Low complexity" evidence="12">
    <location>
        <begin position="630"/>
        <end position="648"/>
    </location>
</feature>
<comment type="caution">
    <text evidence="15">The sequence shown here is derived from an EMBL/GenBank/DDBJ whole genome shotgun (WGS) entry which is preliminary data.</text>
</comment>
<dbReference type="GO" id="GO:0005886">
    <property type="term" value="C:plasma membrane"/>
    <property type="evidence" value="ECO:0007669"/>
    <property type="project" value="UniProtKB-SubCell"/>
</dbReference>